<dbReference type="InterPro" id="IPR007569">
    <property type="entry name" value="DUF559"/>
</dbReference>
<evidence type="ECO:0000313" key="3">
    <source>
        <dbReference type="EMBL" id="NDK38391.1"/>
    </source>
</evidence>
<feature type="region of interest" description="Disordered" evidence="1">
    <location>
        <begin position="115"/>
        <end position="140"/>
    </location>
</feature>
<dbReference type="SUPFAM" id="SSF52980">
    <property type="entry name" value="Restriction endonuclease-like"/>
    <property type="match status" value="1"/>
</dbReference>
<proteinExistence type="predicted"/>
<dbReference type="PANTHER" id="PTHR38590:SF1">
    <property type="entry name" value="BLL0828 PROTEIN"/>
    <property type="match status" value="1"/>
</dbReference>
<name>A0ABX0AA80_9GAMM</name>
<evidence type="ECO:0000259" key="2">
    <source>
        <dbReference type="Pfam" id="PF04480"/>
    </source>
</evidence>
<dbReference type="Gene3D" id="3.40.960.10">
    <property type="entry name" value="VSR Endonuclease"/>
    <property type="match status" value="1"/>
</dbReference>
<evidence type="ECO:0000256" key="1">
    <source>
        <dbReference type="SAM" id="MobiDB-lite"/>
    </source>
</evidence>
<evidence type="ECO:0000313" key="4">
    <source>
        <dbReference type="Proteomes" id="UP001429354"/>
    </source>
</evidence>
<dbReference type="InterPro" id="IPR011335">
    <property type="entry name" value="Restrct_endonuc-II-like"/>
</dbReference>
<dbReference type="CDD" id="cd01038">
    <property type="entry name" value="Endonuclease_DUF559"/>
    <property type="match status" value="1"/>
</dbReference>
<accession>A0ABX0AA80</accession>
<dbReference type="EMBL" id="QOVG01000003">
    <property type="protein sequence ID" value="NDK38391.1"/>
    <property type="molecule type" value="Genomic_DNA"/>
</dbReference>
<dbReference type="RefSeq" id="WP_162348953.1">
    <property type="nucleotide sequence ID" value="NZ_QOVG01000003.1"/>
</dbReference>
<dbReference type="InterPro" id="IPR047216">
    <property type="entry name" value="Endonuclease_DUF559_bact"/>
</dbReference>
<keyword evidence="3" id="KW-0255">Endonuclease</keyword>
<comment type="caution">
    <text evidence="3">The sequence shown here is derived from an EMBL/GenBank/DDBJ whole genome shotgun (WGS) entry which is preliminary data.</text>
</comment>
<reference evidence="3 4" key="1">
    <citation type="submission" date="2018-07" db="EMBL/GenBank/DDBJ databases">
        <title>Whole genome Sequencing of Pseudoxanthomonas gei KCTC 32298 (T).</title>
        <authorList>
            <person name="Kumar S."/>
            <person name="Bansal K."/>
            <person name="Kaur A."/>
            <person name="Patil P."/>
            <person name="Sharma S."/>
            <person name="Patil P.B."/>
        </authorList>
    </citation>
    <scope>NUCLEOTIDE SEQUENCE [LARGE SCALE GENOMIC DNA]</scope>
    <source>
        <strain evidence="3 4">KCTC 32298</strain>
    </source>
</reference>
<protein>
    <submittedName>
        <fullName evidence="3">Endonuclease domain-containing protein</fullName>
    </submittedName>
</protein>
<organism evidence="3 4">
    <name type="scientific">Pseudoxanthomonas gei</name>
    <dbReference type="NCBI Taxonomy" id="1383030"/>
    <lineage>
        <taxon>Bacteria</taxon>
        <taxon>Pseudomonadati</taxon>
        <taxon>Pseudomonadota</taxon>
        <taxon>Gammaproteobacteria</taxon>
        <taxon>Lysobacterales</taxon>
        <taxon>Lysobacteraceae</taxon>
        <taxon>Pseudoxanthomonas</taxon>
    </lineage>
</organism>
<dbReference type="Proteomes" id="UP001429354">
    <property type="component" value="Unassembled WGS sequence"/>
</dbReference>
<keyword evidence="4" id="KW-1185">Reference proteome</keyword>
<dbReference type="PANTHER" id="PTHR38590">
    <property type="entry name" value="BLL0828 PROTEIN"/>
    <property type="match status" value="1"/>
</dbReference>
<feature type="domain" description="DUF559" evidence="2">
    <location>
        <begin position="12"/>
        <end position="112"/>
    </location>
</feature>
<keyword evidence="3" id="KW-0540">Nuclease</keyword>
<sequence>MRIKPPLPTTTLQSSRRLRKEMTDSERKLWQHLRGGLLDGLKFRRQHPIPPYIADFCCIEKKLIVELDGSQHTKARDALRTRVLQSQGWQIVRFWGHDVLLATEAVAEAIWEMAGKPYPHPNPSPDGRGAQASSEPDHEQ</sequence>
<dbReference type="GO" id="GO:0004519">
    <property type="term" value="F:endonuclease activity"/>
    <property type="evidence" value="ECO:0007669"/>
    <property type="project" value="UniProtKB-KW"/>
</dbReference>
<gene>
    <name evidence="3" type="ORF">DT603_05985</name>
</gene>
<dbReference type="Pfam" id="PF04480">
    <property type="entry name" value="DUF559"/>
    <property type="match status" value="1"/>
</dbReference>
<keyword evidence="3" id="KW-0378">Hydrolase</keyword>